<comment type="caution">
    <text evidence="2">The sequence shown here is derived from an EMBL/GenBank/DDBJ whole genome shotgun (WGS) entry which is preliminary data.</text>
</comment>
<dbReference type="EMBL" id="SWKU01000004">
    <property type="protein sequence ID" value="KAF3007933.1"/>
    <property type="molecule type" value="Genomic_DNA"/>
</dbReference>
<reference evidence="2" key="1">
    <citation type="submission" date="2019-04" db="EMBL/GenBank/DDBJ databases">
        <title>Sequencing of skin fungus with MAO and IRED activity.</title>
        <authorList>
            <person name="Marsaioli A.J."/>
            <person name="Bonatto J.M.C."/>
            <person name="Reis Junior O."/>
        </authorList>
    </citation>
    <scope>NUCLEOTIDE SEQUENCE</scope>
    <source>
        <strain evidence="2">30M1</strain>
    </source>
</reference>
<accession>A0A9P4TLQ9</accession>
<proteinExistence type="predicted"/>
<evidence type="ECO:0000313" key="3">
    <source>
        <dbReference type="Proteomes" id="UP000801428"/>
    </source>
</evidence>
<organism evidence="2 3">
    <name type="scientific">Curvularia kusanoi</name>
    <name type="common">Cochliobolus kusanoi</name>
    <dbReference type="NCBI Taxonomy" id="90978"/>
    <lineage>
        <taxon>Eukaryota</taxon>
        <taxon>Fungi</taxon>
        <taxon>Dikarya</taxon>
        <taxon>Ascomycota</taxon>
        <taxon>Pezizomycotina</taxon>
        <taxon>Dothideomycetes</taxon>
        <taxon>Pleosporomycetidae</taxon>
        <taxon>Pleosporales</taxon>
        <taxon>Pleosporineae</taxon>
        <taxon>Pleosporaceae</taxon>
        <taxon>Curvularia</taxon>
    </lineage>
</organism>
<dbReference type="AlphaFoldDB" id="A0A9P4TLQ9"/>
<dbReference type="Proteomes" id="UP000801428">
    <property type="component" value="Unassembled WGS sequence"/>
</dbReference>
<feature type="region of interest" description="Disordered" evidence="1">
    <location>
        <begin position="1"/>
        <end position="88"/>
    </location>
</feature>
<name>A0A9P4TLQ9_CURKU</name>
<gene>
    <name evidence="2" type="ORF">E8E13_011228</name>
</gene>
<protein>
    <submittedName>
        <fullName evidence="2">Uncharacterized protein</fullName>
    </submittedName>
</protein>
<evidence type="ECO:0000313" key="2">
    <source>
        <dbReference type="EMBL" id="KAF3007933.1"/>
    </source>
</evidence>
<feature type="compositionally biased region" description="Polar residues" evidence="1">
    <location>
        <begin position="77"/>
        <end position="86"/>
    </location>
</feature>
<feature type="compositionally biased region" description="Polar residues" evidence="1">
    <location>
        <begin position="54"/>
        <end position="70"/>
    </location>
</feature>
<feature type="compositionally biased region" description="Low complexity" evidence="1">
    <location>
        <begin position="41"/>
        <end position="53"/>
    </location>
</feature>
<evidence type="ECO:0000256" key="1">
    <source>
        <dbReference type="SAM" id="MobiDB-lite"/>
    </source>
</evidence>
<sequence>MATSRKRQRADSDGDSVTAKVFTAATTRKRQRANSDKHSVTSESSSSDDSSSSNLAYPTMATSRNGQRINRNKEPNTTEPSSSNLTQHRDLARCIDKVHAADSGAFIKQLVLQLAVSQPGIAASLRAVEASLIQRQGPRQEPSTRDFSSYVETVDFSINEWFSNLTEMQQHDKILPVFDNVVENIGHLSKEACATHASWVTKFRALEALMHIGVIICDGRDTMGHEIRKRFQNDCALEDAMSDIVGTLTPKERGHVCRMYSGQSRFGDTMKHFRRLSAGHRLFPDLQSLVDCLCDED</sequence>
<keyword evidence="3" id="KW-1185">Reference proteome</keyword>
<dbReference type="OrthoDB" id="4364733at2759"/>